<organism evidence="3 4">
    <name type="scientific">Fusarium austroamericanum</name>
    <dbReference type="NCBI Taxonomy" id="282268"/>
    <lineage>
        <taxon>Eukaryota</taxon>
        <taxon>Fungi</taxon>
        <taxon>Dikarya</taxon>
        <taxon>Ascomycota</taxon>
        <taxon>Pezizomycotina</taxon>
        <taxon>Sordariomycetes</taxon>
        <taxon>Hypocreomycetidae</taxon>
        <taxon>Hypocreales</taxon>
        <taxon>Nectriaceae</taxon>
        <taxon>Fusarium</taxon>
    </lineage>
</organism>
<evidence type="ECO:0000313" key="3">
    <source>
        <dbReference type="EMBL" id="KAF5242732.1"/>
    </source>
</evidence>
<feature type="chain" id="PRO_5042914667" description="DUF7918 domain-containing protein" evidence="1">
    <location>
        <begin position="16"/>
        <end position="316"/>
    </location>
</feature>
<comment type="caution">
    <text evidence="3">The sequence shown here is derived from an EMBL/GenBank/DDBJ whole genome shotgun (WGS) entry which is preliminary data.</text>
</comment>
<evidence type="ECO:0000313" key="4">
    <source>
        <dbReference type="Proteomes" id="UP000537989"/>
    </source>
</evidence>
<dbReference type="Proteomes" id="UP000537989">
    <property type="component" value="Unassembled WGS sequence"/>
</dbReference>
<dbReference type="EMBL" id="JAAMOD010000074">
    <property type="protein sequence ID" value="KAF5242732.1"/>
    <property type="molecule type" value="Genomic_DNA"/>
</dbReference>
<gene>
    <name evidence="3" type="ORF">FAUST_3160</name>
</gene>
<proteinExistence type="predicted"/>
<dbReference type="AlphaFoldDB" id="A0AAN6C5A6"/>
<dbReference type="Pfam" id="PF25534">
    <property type="entry name" value="DUF7918"/>
    <property type="match status" value="1"/>
</dbReference>
<keyword evidence="4" id="KW-1185">Reference proteome</keyword>
<reference evidence="3 4" key="1">
    <citation type="submission" date="2020-02" db="EMBL/GenBank/DDBJ databases">
        <title>Identification and distribution of gene clusters putatively required for synthesis of sphingolipid metabolism inhibitors in phylogenetically diverse species of the filamentous fungus Fusarium.</title>
        <authorList>
            <person name="Kim H.-S."/>
            <person name="Busman M."/>
            <person name="Brown D.W."/>
            <person name="Divon H."/>
            <person name="Uhlig S."/>
            <person name="Proctor R.H."/>
        </authorList>
    </citation>
    <scope>NUCLEOTIDE SEQUENCE [LARGE SCALE GENOMIC DNA]</scope>
    <source>
        <strain evidence="3 4">NRRL 2903</strain>
    </source>
</reference>
<evidence type="ECO:0000259" key="2">
    <source>
        <dbReference type="Pfam" id="PF25534"/>
    </source>
</evidence>
<dbReference type="PANTHER" id="PTHR36223">
    <property type="entry name" value="BETA-LACTAMASE-TYPE TRANSPEPTIDASE FOLD DOMAIN CONTAINING PROTEIN"/>
    <property type="match status" value="1"/>
</dbReference>
<evidence type="ECO:0000256" key="1">
    <source>
        <dbReference type="SAM" id="SignalP"/>
    </source>
</evidence>
<dbReference type="PANTHER" id="PTHR36223:SF1">
    <property type="entry name" value="TRANSCRIPTION ELONGATION FACTOR EAF N-TERMINAL DOMAIN-CONTAINING PROTEIN"/>
    <property type="match status" value="1"/>
</dbReference>
<name>A0AAN6C5A6_FUSAU</name>
<feature type="signal peptide" evidence="1">
    <location>
        <begin position="1"/>
        <end position="15"/>
    </location>
</feature>
<feature type="domain" description="DUF7918" evidence="2">
    <location>
        <begin position="131"/>
        <end position="241"/>
    </location>
</feature>
<dbReference type="InterPro" id="IPR057678">
    <property type="entry name" value="DUF7918"/>
</dbReference>
<protein>
    <recommendedName>
        <fullName evidence="2">DUF7918 domain-containing protein</fullName>
    </recommendedName>
</protein>
<accession>A0AAN6C5A6</accession>
<sequence>MILLVSRILLFGGLGIFNDPETWMDEFDPHYDSYSVSISTPQYEESTGYYVDASTQTESAINNVDSSYQPEGNSDENPWYTEDAARMDLDNDIWWHGRSSGKYLPLRRSAHLQFGVCQDEYLSEFPLNTETGDSASRSKIEEDALRAKGLGTIKLAVFTAKKSKKQSNQRSSVPTILHQSDFAEKALKGKEISHATALAATGDIIPNRRIINIENRINLGEFFFHYRSHEALQNEIVIPRTPSPEPPAVANDGDDVLSHLSDSEIRRLAMERLRDSNIKLESSGIKREANGHPATTRPWKVVKLDDGKEAVDLTDE</sequence>
<keyword evidence="1" id="KW-0732">Signal</keyword>